<evidence type="ECO:0000256" key="6">
    <source>
        <dbReference type="RuleBase" id="RU000716"/>
    </source>
</evidence>
<dbReference type="AlphaFoldDB" id="A0A8J3DFG1"/>
<name>A0A8J3DFG1_9HYPH</name>
<evidence type="ECO:0000313" key="9">
    <source>
        <dbReference type="EMBL" id="GHC65986.1"/>
    </source>
</evidence>
<evidence type="ECO:0000313" key="10">
    <source>
        <dbReference type="Proteomes" id="UP000641137"/>
    </source>
</evidence>
<gene>
    <name evidence="9" type="primary">rpoE</name>
    <name evidence="9" type="ORF">GCM10010136_09080</name>
</gene>
<comment type="similarity">
    <text evidence="1 6">Belongs to the sigma-70 factor family. ECF subfamily.</text>
</comment>
<dbReference type="GO" id="GO:0006352">
    <property type="term" value="P:DNA-templated transcription initiation"/>
    <property type="evidence" value="ECO:0007669"/>
    <property type="project" value="InterPro"/>
</dbReference>
<dbReference type="InterPro" id="IPR013249">
    <property type="entry name" value="RNA_pol_sigma70_r4_t2"/>
</dbReference>
<dbReference type="PANTHER" id="PTHR43133:SF25">
    <property type="entry name" value="RNA POLYMERASE SIGMA FACTOR RFAY-RELATED"/>
    <property type="match status" value="1"/>
</dbReference>
<reference evidence="9" key="1">
    <citation type="journal article" date="2014" name="Int. J. Syst. Evol. Microbiol.">
        <title>Complete genome sequence of Corynebacterium casei LMG S-19264T (=DSM 44701T), isolated from a smear-ripened cheese.</title>
        <authorList>
            <consortium name="US DOE Joint Genome Institute (JGI-PGF)"/>
            <person name="Walter F."/>
            <person name="Albersmeier A."/>
            <person name="Kalinowski J."/>
            <person name="Ruckert C."/>
        </authorList>
    </citation>
    <scope>NUCLEOTIDE SEQUENCE</scope>
    <source>
        <strain evidence="9">KCTC 42097</strain>
    </source>
</reference>
<protein>
    <recommendedName>
        <fullName evidence="6">RNA polymerase sigma factor</fullName>
    </recommendedName>
</protein>
<keyword evidence="10" id="KW-1185">Reference proteome</keyword>
<dbReference type="GO" id="GO:0016987">
    <property type="term" value="F:sigma factor activity"/>
    <property type="evidence" value="ECO:0007669"/>
    <property type="project" value="UniProtKB-KW"/>
</dbReference>
<evidence type="ECO:0000256" key="4">
    <source>
        <dbReference type="ARBA" id="ARBA00023125"/>
    </source>
</evidence>
<evidence type="ECO:0000256" key="2">
    <source>
        <dbReference type="ARBA" id="ARBA00023015"/>
    </source>
</evidence>
<evidence type="ECO:0000259" key="8">
    <source>
        <dbReference type="Pfam" id="PF08281"/>
    </source>
</evidence>
<accession>A0A8J3DFG1</accession>
<feature type="domain" description="RNA polymerase sigma-70 region 2" evidence="7">
    <location>
        <begin position="2"/>
        <end position="63"/>
    </location>
</feature>
<dbReference type="Gene3D" id="1.10.10.10">
    <property type="entry name" value="Winged helix-like DNA-binding domain superfamily/Winged helix DNA-binding domain"/>
    <property type="match status" value="1"/>
</dbReference>
<dbReference type="SUPFAM" id="SSF88946">
    <property type="entry name" value="Sigma2 domain of RNA polymerase sigma factors"/>
    <property type="match status" value="1"/>
</dbReference>
<dbReference type="Proteomes" id="UP000641137">
    <property type="component" value="Unassembled WGS sequence"/>
</dbReference>
<dbReference type="InterPro" id="IPR000838">
    <property type="entry name" value="RNA_pol_sigma70_ECF_CS"/>
</dbReference>
<keyword evidence="5 6" id="KW-0804">Transcription</keyword>
<proteinExistence type="inferred from homology"/>
<dbReference type="Pfam" id="PF04542">
    <property type="entry name" value="Sigma70_r2"/>
    <property type="match status" value="1"/>
</dbReference>
<evidence type="ECO:0000256" key="5">
    <source>
        <dbReference type="ARBA" id="ARBA00023163"/>
    </source>
</evidence>
<evidence type="ECO:0000259" key="7">
    <source>
        <dbReference type="Pfam" id="PF04542"/>
    </source>
</evidence>
<dbReference type="InterPro" id="IPR014284">
    <property type="entry name" value="RNA_pol_sigma-70_dom"/>
</dbReference>
<keyword evidence="4 6" id="KW-0238">DNA-binding</keyword>
<dbReference type="GO" id="GO:0003677">
    <property type="term" value="F:DNA binding"/>
    <property type="evidence" value="ECO:0007669"/>
    <property type="project" value="UniProtKB-KW"/>
</dbReference>
<evidence type="ECO:0000256" key="1">
    <source>
        <dbReference type="ARBA" id="ARBA00010641"/>
    </source>
</evidence>
<reference evidence="9" key="2">
    <citation type="submission" date="2020-09" db="EMBL/GenBank/DDBJ databases">
        <authorList>
            <person name="Sun Q."/>
            <person name="Kim S."/>
        </authorList>
    </citation>
    <scope>NUCLEOTIDE SEQUENCE</scope>
    <source>
        <strain evidence="9">KCTC 42097</strain>
    </source>
</reference>
<dbReference type="InterPro" id="IPR036388">
    <property type="entry name" value="WH-like_DNA-bd_sf"/>
</dbReference>
<dbReference type="EMBL" id="BMZO01000002">
    <property type="protein sequence ID" value="GHC65986.1"/>
    <property type="molecule type" value="Genomic_DNA"/>
</dbReference>
<dbReference type="CDD" id="cd06171">
    <property type="entry name" value="Sigma70_r4"/>
    <property type="match status" value="1"/>
</dbReference>
<dbReference type="InterPro" id="IPR007627">
    <property type="entry name" value="RNA_pol_sigma70_r2"/>
</dbReference>
<dbReference type="InterPro" id="IPR013324">
    <property type="entry name" value="RNA_pol_sigma_r3/r4-like"/>
</dbReference>
<sequence>MPAMHHFARRFYANPNDVEDLVQDTLLKAMASLQTFTPGTRLKSWLFTIMRNTFYNRYRVEKRQLCLLDGDVGITATTAPAQEWSLAQSEVLTAMDDLPRHYRDALSDIVFDDMSYESAAQKRGCAIGTVKSRVNRARARLTGILG</sequence>
<dbReference type="Gene3D" id="1.10.1740.10">
    <property type="match status" value="1"/>
</dbReference>
<keyword evidence="3 6" id="KW-0731">Sigma factor</keyword>
<dbReference type="PROSITE" id="PS01063">
    <property type="entry name" value="SIGMA70_ECF"/>
    <property type="match status" value="1"/>
</dbReference>
<feature type="domain" description="RNA polymerase sigma factor 70 region 4 type 2" evidence="8">
    <location>
        <begin position="90"/>
        <end position="141"/>
    </location>
</feature>
<comment type="caution">
    <text evidence="9">The sequence shown here is derived from an EMBL/GenBank/DDBJ whole genome shotgun (WGS) entry which is preliminary data.</text>
</comment>
<organism evidence="9 10">
    <name type="scientific">Limoniibacter endophyticus</name>
    <dbReference type="NCBI Taxonomy" id="1565040"/>
    <lineage>
        <taxon>Bacteria</taxon>
        <taxon>Pseudomonadati</taxon>
        <taxon>Pseudomonadota</taxon>
        <taxon>Alphaproteobacteria</taxon>
        <taxon>Hyphomicrobiales</taxon>
        <taxon>Bartonellaceae</taxon>
        <taxon>Limoniibacter</taxon>
    </lineage>
</organism>
<dbReference type="InterPro" id="IPR013325">
    <property type="entry name" value="RNA_pol_sigma_r2"/>
</dbReference>
<dbReference type="InterPro" id="IPR039425">
    <property type="entry name" value="RNA_pol_sigma-70-like"/>
</dbReference>
<dbReference type="Pfam" id="PF08281">
    <property type="entry name" value="Sigma70_r4_2"/>
    <property type="match status" value="1"/>
</dbReference>
<keyword evidence="2 6" id="KW-0805">Transcription regulation</keyword>
<dbReference type="PANTHER" id="PTHR43133">
    <property type="entry name" value="RNA POLYMERASE ECF-TYPE SIGMA FACTO"/>
    <property type="match status" value="1"/>
</dbReference>
<dbReference type="NCBIfam" id="TIGR02937">
    <property type="entry name" value="sigma70-ECF"/>
    <property type="match status" value="1"/>
</dbReference>
<dbReference type="SUPFAM" id="SSF88659">
    <property type="entry name" value="Sigma3 and sigma4 domains of RNA polymerase sigma factors"/>
    <property type="match status" value="1"/>
</dbReference>
<evidence type="ECO:0000256" key="3">
    <source>
        <dbReference type="ARBA" id="ARBA00023082"/>
    </source>
</evidence>